<accession>J7S0Y9</accession>
<dbReference type="GO" id="GO:0007121">
    <property type="term" value="P:bipolar cellular bud site selection"/>
    <property type="evidence" value="ECO:0007669"/>
    <property type="project" value="EnsemblFungi"/>
</dbReference>
<dbReference type="Proteomes" id="UP000006310">
    <property type="component" value="Chromosome 7"/>
</dbReference>
<evidence type="ECO:0000313" key="2">
    <source>
        <dbReference type="EMBL" id="CCK71222.1"/>
    </source>
</evidence>
<dbReference type="GO" id="GO:0000131">
    <property type="term" value="C:incipient cellular bud site"/>
    <property type="evidence" value="ECO:0007669"/>
    <property type="project" value="EnsemblFungi"/>
</dbReference>
<dbReference type="eggNOG" id="ENOG502QTTD">
    <property type="taxonomic scope" value="Eukaryota"/>
</dbReference>
<keyword evidence="3" id="KW-1185">Reference proteome</keyword>
<dbReference type="GO" id="GO:0032880">
    <property type="term" value="P:regulation of protein localization"/>
    <property type="evidence" value="ECO:0007669"/>
    <property type="project" value="EnsemblFungi"/>
</dbReference>
<protein>
    <submittedName>
        <fullName evidence="2">Uncharacterized protein</fullName>
    </submittedName>
</protein>
<sequence>MMDIALLKRANPLLFTTERYDEYPTDPEELLQLLSSEANSDLSARERPFTELDQLDFLLYRDSVTGELDVHKKLACEYALYHAERIRRHRGGDHHGEKHVGFQDLKDSKTGSDEWFTRLVTLLSEISGDKMDLSQLEKTAVHQTRPGDASNRQGVARDQQDALHELTSYMLSSSIKNGIHIRPSDNVDDPVKFLKNGIESLIESASTANTNTNSTDERDATETKLAELTTAFKDLQLAHSFLTKQFENDHTDHMRDIEKLTRTNRELQEKLLNYHSNLSKIEKKLKDNEHELRHSRARDEVAGNHSIALDSPGKMASTPNLNHESMWGVHTADQNETLGATPGSPSLSIMKNEFKRLLTETQRKYEREIGQEREIRRQLEKELKSLQ</sequence>
<dbReference type="OMA" id="IMRNEFK"/>
<reference evidence="2 3" key="1">
    <citation type="journal article" date="2011" name="Proc. Natl. Acad. Sci. U.S.A.">
        <title>Evolutionary erosion of yeast sex chromosomes by mating-type switching accidents.</title>
        <authorList>
            <person name="Gordon J.L."/>
            <person name="Armisen D."/>
            <person name="Proux-Wera E."/>
            <person name="Oheigeartaigh S.S."/>
            <person name="Byrne K.P."/>
            <person name="Wolfe K.H."/>
        </authorList>
    </citation>
    <scope>NUCLEOTIDE SEQUENCE [LARGE SCALE GENOMIC DNA]</scope>
    <source>
        <strain evidence="3">ATCC MYA-139 / BCRC 22969 / CBS 8797 / CCRC 22969 / KCTC 17520 / NBRC 10181 / NCYC 3082</strain>
    </source>
</reference>
<dbReference type="GO" id="GO:0071468">
    <property type="term" value="P:cellular response to acidic pH"/>
    <property type="evidence" value="ECO:0007669"/>
    <property type="project" value="EnsemblFungi"/>
</dbReference>
<dbReference type="GO" id="GO:0000133">
    <property type="term" value="C:polarisome"/>
    <property type="evidence" value="ECO:0007669"/>
    <property type="project" value="EnsemblFungi"/>
</dbReference>
<reference evidence="3" key="2">
    <citation type="submission" date="2012-08" db="EMBL/GenBank/DDBJ databases">
        <title>Genome sequence of Kazachstania naganishii.</title>
        <authorList>
            <person name="Gordon J.L."/>
            <person name="Armisen D."/>
            <person name="Proux-Wera E."/>
            <person name="OhEigeartaigh S.S."/>
            <person name="Byrne K.P."/>
            <person name="Wolfe K.H."/>
        </authorList>
    </citation>
    <scope>NUCLEOTIDE SEQUENCE [LARGE SCALE GENOMIC DNA]</scope>
    <source>
        <strain evidence="3">ATCC MYA-139 / BCRC 22969 / CBS 8797 / CCRC 22969 / KCTC 17520 / NBRC 10181 / NCYC 3082</strain>
    </source>
</reference>
<dbReference type="GO" id="GO:0005935">
    <property type="term" value="C:cellular bud neck"/>
    <property type="evidence" value="ECO:0007669"/>
    <property type="project" value="EnsemblFungi"/>
</dbReference>
<dbReference type="EMBL" id="HE978320">
    <property type="protein sequence ID" value="CCK71222.1"/>
    <property type="molecule type" value="Genomic_DNA"/>
</dbReference>
<evidence type="ECO:0000313" key="3">
    <source>
        <dbReference type="Proteomes" id="UP000006310"/>
    </source>
</evidence>
<dbReference type="GO" id="GO:0043332">
    <property type="term" value="C:mating projection tip"/>
    <property type="evidence" value="ECO:0007669"/>
    <property type="project" value="EnsemblFungi"/>
</dbReference>
<gene>
    <name evidence="2" type="primary">KNAG0G01640</name>
    <name evidence="2" type="ordered locus">KNAG_0G01640</name>
</gene>
<dbReference type="GO" id="GO:0031489">
    <property type="term" value="F:myosin V binding"/>
    <property type="evidence" value="ECO:0007669"/>
    <property type="project" value="EnsemblFungi"/>
</dbReference>
<dbReference type="GO" id="GO:0007118">
    <property type="term" value="P:budding cell apical bud growth"/>
    <property type="evidence" value="ECO:0007669"/>
    <property type="project" value="EnsemblFungi"/>
</dbReference>
<dbReference type="RefSeq" id="XP_022465468.1">
    <property type="nucleotide sequence ID" value="XM_022609032.1"/>
</dbReference>
<evidence type="ECO:0000256" key="1">
    <source>
        <dbReference type="SAM" id="Coils"/>
    </source>
</evidence>
<dbReference type="AlphaFoldDB" id="J7S0Y9"/>
<dbReference type="GO" id="GO:0071474">
    <property type="term" value="P:cellular hyperosmotic response"/>
    <property type="evidence" value="ECO:0007669"/>
    <property type="project" value="EnsemblFungi"/>
</dbReference>
<dbReference type="GO" id="GO:0005934">
    <property type="term" value="C:cellular bud tip"/>
    <property type="evidence" value="ECO:0007669"/>
    <property type="project" value="EnsemblFungi"/>
</dbReference>
<dbReference type="KEGG" id="kng:KNAG_0G01640"/>
<keyword evidence="1" id="KW-0175">Coiled coil</keyword>
<dbReference type="GO" id="GO:0000753">
    <property type="term" value="P:cell morphogenesis involved in conjugation with cellular fusion"/>
    <property type="evidence" value="ECO:0007669"/>
    <property type="project" value="EnsemblFungi"/>
</dbReference>
<name>J7S0Y9_HUIN7</name>
<proteinExistence type="predicted"/>
<dbReference type="OrthoDB" id="3996692at2759"/>
<dbReference type="GO" id="GO:0007124">
    <property type="term" value="P:pseudohyphal growth"/>
    <property type="evidence" value="ECO:0007669"/>
    <property type="project" value="EnsemblFungi"/>
</dbReference>
<dbReference type="HOGENOM" id="CLU_054089_0_0_1"/>
<dbReference type="STRING" id="1071383.J7S0Y9"/>
<organism evidence="2 3">
    <name type="scientific">Huiozyma naganishii (strain ATCC MYA-139 / BCRC 22969 / CBS 8797 / KCTC 17520 / NBRC 10181 / NCYC 3082 / Yp74L-3)</name>
    <name type="common">Yeast</name>
    <name type="synonym">Kazachstania naganishii</name>
    <dbReference type="NCBI Taxonomy" id="1071383"/>
    <lineage>
        <taxon>Eukaryota</taxon>
        <taxon>Fungi</taxon>
        <taxon>Dikarya</taxon>
        <taxon>Ascomycota</taxon>
        <taxon>Saccharomycotina</taxon>
        <taxon>Saccharomycetes</taxon>
        <taxon>Saccharomycetales</taxon>
        <taxon>Saccharomycetaceae</taxon>
        <taxon>Huiozyma</taxon>
    </lineage>
</organism>
<dbReference type="GeneID" id="34526946"/>
<dbReference type="GO" id="GO:0032956">
    <property type="term" value="P:regulation of actin cytoskeleton organization"/>
    <property type="evidence" value="ECO:0007669"/>
    <property type="project" value="EnsemblFungi"/>
</dbReference>
<feature type="coiled-coil region" evidence="1">
    <location>
        <begin position="250"/>
        <end position="298"/>
    </location>
</feature>